<dbReference type="GO" id="GO:0016787">
    <property type="term" value="F:hydrolase activity"/>
    <property type="evidence" value="ECO:0007669"/>
    <property type="project" value="UniProtKB-KW"/>
</dbReference>
<dbReference type="STRING" id="1703345.A3860_05640"/>
<dbReference type="InterPro" id="IPR052897">
    <property type="entry name" value="Sec-Metab_Biosynth_Hydrolase"/>
</dbReference>
<keyword evidence="2" id="KW-0378">Hydrolase</keyword>
<accession>A0A1V9FSX6</accession>
<dbReference type="PANTHER" id="PTHR37017:SF11">
    <property type="entry name" value="ESTERASE_LIPASE_THIOESTERASE DOMAIN-CONTAINING PROTEIN"/>
    <property type="match status" value="1"/>
</dbReference>
<reference evidence="2 3" key="1">
    <citation type="submission" date="2016-03" db="EMBL/GenBank/DDBJ databases">
        <title>Niastella vici sp. nov., isolated from farmland soil.</title>
        <authorList>
            <person name="Chen L."/>
            <person name="Wang D."/>
            <person name="Yang S."/>
            <person name="Wang G."/>
        </authorList>
    </citation>
    <scope>NUCLEOTIDE SEQUENCE [LARGE SCALE GENOMIC DNA]</scope>
    <source>
        <strain evidence="2 3">DJ57</strain>
    </source>
</reference>
<dbReference type="Gene3D" id="3.40.50.1820">
    <property type="entry name" value="alpha/beta hydrolase"/>
    <property type="match status" value="1"/>
</dbReference>
<name>A0A1V9FSX6_9BACT</name>
<feature type="domain" description="AB hydrolase-1" evidence="1">
    <location>
        <begin position="46"/>
        <end position="258"/>
    </location>
</feature>
<proteinExistence type="predicted"/>
<comment type="caution">
    <text evidence="2">The sequence shown here is derived from an EMBL/GenBank/DDBJ whole genome shotgun (WGS) entry which is preliminary data.</text>
</comment>
<protein>
    <submittedName>
        <fullName evidence="2">Hydrolase</fullName>
    </submittedName>
</protein>
<evidence type="ECO:0000313" key="2">
    <source>
        <dbReference type="EMBL" id="OQP61453.1"/>
    </source>
</evidence>
<dbReference type="PANTHER" id="PTHR37017">
    <property type="entry name" value="AB HYDROLASE-1 DOMAIN-CONTAINING PROTEIN-RELATED"/>
    <property type="match status" value="1"/>
</dbReference>
<dbReference type="Pfam" id="PF12697">
    <property type="entry name" value="Abhydrolase_6"/>
    <property type="match status" value="1"/>
</dbReference>
<dbReference type="SUPFAM" id="SSF53474">
    <property type="entry name" value="alpha/beta-Hydrolases"/>
    <property type="match status" value="1"/>
</dbReference>
<dbReference type="RefSeq" id="WP_081152313.1">
    <property type="nucleotide sequence ID" value="NZ_LVYD01000058.1"/>
</dbReference>
<keyword evidence="3" id="KW-1185">Reference proteome</keyword>
<dbReference type="Proteomes" id="UP000192796">
    <property type="component" value="Unassembled WGS sequence"/>
</dbReference>
<sequence length="268" mass="28498">MKTSFLSPMKYVRILAAVLLFSCITIRVISAPPKAKPPSGNEVKNIVIVHGAFADGSGFKKLYTILTKKGYHVTIVQNPLTSLKDDVDATTRAIEKQDGPVILVGHSWGGTVITEAGNHSKVAALVYIAAFMPDNGESTAQLAMSLPMKTQGGILPPDEHGVVYFDKAKFHAGFAADLSSDEAAFMSDSQVPIFATCFGAPVTNAAWKTKPSYGIVATEDKALNPDIERNMYKKAGAAITEIKGSHVIFISQAEAVAKVIMNAASGNK</sequence>
<evidence type="ECO:0000259" key="1">
    <source>
        <dbReference type="Pfam" id="PF12697"/>
    </source>
</evidence>
<dbReference type="OrthoDB" id="9112061at2"/>
<dbReference type="InterPro" id="IPR029058">
    <property type="entry name" value="AB_hydrolase_fold"/>
</dbReference>
<dbReference type="InterPro" id="IPR000073">
    <property type="entry name" value="AB_hydrolase_1"/>
</dbReference>
<dbReference type="AlphaFoldDB" id="A0A1V9FSX6"/>
<evidence type="ECO:0000313" key="3">
    <source>
        <dbReference type="Proteomes" id="UP000192796"/>
    </source>
</evidence>
<dbReference type="EMBL" id="LVYD01000058">
    <property type="protein sequence ID" value="OQP61453.1"/>
    <property type="molecule type" value="Genomic_DNA"/>
</dbReference>
<gene>
    <name evidence="2" type="ORF">A3860_05640</name>
</gene>
<organism evidence="2 3">
    <name type="scientific">Niastella vici</name>
    <dbReference type="NCBI Taxonomy" id="1703345"/>
    <lineage>
        <taxon>Bacteria</taxon>
        <taxon>Pseudomonadati</taxon>
        <taxon>Bacteroidota</taxon>
        <taxon>Chitinophagia</taxon>
        <taxon>Chitinophagales</taxon>
        <taxon>Chitinophagaceae</taxon>
        <taxon>Niastella</taxon>
    </lineage>
</organism>